<proteinExistence type="predicted"/>
<dbReference type="OrthoDB" id="9789133at2"/>
<dbReference type="RefSeq" id="WP_074461513.1">
    <property type="nucleotide sequence ID" value="NZ_FMUR01000004.1"/>
</dbReference>
<name>A0A1G5BCU9_9FIRM</name>
<evidence type="ECO:0000313" key="1">
    <source>
        <dbReference type="EMBL" id="SCX87983.1"/>
    </source>
</evidence>
<dbReference type="EMBL" id="FMUR01000004">
    <property type="protein sequence ID" value="SCX87983.1"/>
    <property type="molecule type" value="Genomic_DNA"/>
</dbReference>
<reference evidence="2" key="1">
    <citation type="submission" date="2016-10" db="EMBL/GenBank/DDBJ databases">
        <authorList>
            <person name="Varghese N."/>
            <person name="Submissions S."/>
        </authorList>
    </citation>
    <scope>NUCLEOTIDE SEQUENCE [LARGE SCALE GENOMIC DNA]</scope>
    <source>
        <strain evidence="2">XBD2006</strain>
    </source>
</reference>
<protein>
    <submittedName>
        <fullName evidence="1">L-ascorbate metabolism protein UlaG, beta-lactamase superfamily</fullName>
    </submittedName>
</protein>
<sequence>MPDNIDVFTQNSIRIRSDFGVIYVDPFHMKEEPHDADYVLITHSHYDHFSIEDIRKVIKADTILVVPEKMEDDAGELKPDVKDIVTVKPGIYKEINGLEMETVPAYNTIKPFHPKRAEWVGYILRVNGKRIYIAGDTGATKEARQVKCDIALLPIGGTFTMDAKRAADLANTIRPEYAIPVHYGGLVGKKSDAQTFASLVKSPVKVIEKMQYFD</sequence>
<dbReference type="Gene3D" id="3.60.15.10">
    <property type="entry name" value="Ribonuclease Z/Hydroxyacylglutathione hydrolase-like"/>
    <property type="match status" value="1"/>
</dbReference>
<dbReference type="SUPFAM" id="SSF56281">
    <property type="entry name" value="Metallo-hydrolase/oxidoreductase"/>
    <property type="match status" value="1"/>
</dbReference>
<gene>
    <name evidence="1" type="ORF">SAMN02910451_00661</name>
</gene>
<accession>A0A1G5BCU9</accession>
<dbReference type="AlphaFoldDB" id="A0A1G5BCU9"/>
<dbReference type="PANTHER" id="PTHR43546">
    <property type="entry name" value="UPF0173 METAL-DEPENDENT HYDROLASE MJ1163-RELATED"/>
    <property type="match status" value="1"/>
</dbReference>
<dbReference type="PANTHER" id="PTHR43546:SF8">
    <property type="entry name" value="METALLO-BETA-LACTAMASE DOMAIN-CONTAINING PROTEIN"/>
    <property type="match status" value="1"/>
</dbReference>
<evidence type="ECO:0000313" key="2">
    <source>
        <dbReference type="Proteomes" id="UP000183047"/>
    </source>
</evidence>
<dbReference type="InterPro" id="IPR050114">
    <property type="entry name" value="UPF0173_UPF0282_UlaG_hydrolase"/>
</dbReference>
<dbReference type="Pfam" id="PF13483">
    <property type="entry name" value="Lactamase_B_3"/>
    <property type="match status" value="1"/>
</dbReference>
<dbReference type="Proteomes" id="UP000183047">
    <property type="component" value="Unassembled WGS sequence"/>
</dbReference>
<organism evidence="1 2">
    <name type="scientific">Butyrivibrio hungatei</name>
    <dbReference type="NCBI Taxonomy" id="185008"/>
    <lineage>
        <taxon>Bacteria</taxon>
        <taxon>Bacillati</taxon>
        <taxon>Bacillota</taxon>
        <taxon>Clostridia</taxon>
        <taxon>Lachnospirales</taxon>
        <taxon>Lachnospiraceae</taxon>
        <taxon>Butyrivibrio</taxon>
    </lineage>
</organism>
<dbReference type="InterPro" id="IPR036866">
    <property type="entry name" value="RibonucZ/Hydroxyglut_hydro"/>
</dbReference>
<keyword evidence="2" id="KW-1185">Reference proteome</keyword>